<dbReference type="EMBL" id="JADJEV010000003">
    <property type="protein sequence ID" value="MBK6973743.1"/>
    <property type="molecule type" value="Genomic_DNA"/>
</dbReference>
<gene>
    <name evidence="2" type="ORF">IPH26_12635</name>
</gene>
<protein>
    <submittedName>
        <fullName evidence="2">Uncharacterized protein</fullName>
    </submittedName>
</protein>
<comment type="caution">
    <text evidence="2">The sequence shown here is derived from an EMBL/GenBank/DDBJ whole genome shotgun (WGS) entry which is preliminary data.</text>
</comment>
<organism evidence="2 3">
    <name type="scientific">Candidatus Methylophosphatis roskildensis</name>
    <dbReference type="NCBI Taxonomy" id="2899263"/>
    <lineage>
        <taxon>Bacteria</taxon>
        <taxon>Pseudomonadati</taxon>
        <taxon>Pseudomonadota</taxon>
        <taxon>Betaproteobacteria</taxon>
        <taxon>Nitrosomonadales</taxon>
        <taxon>Sterolibacteriaceae</taxon>
        <taxon>Candidatus Methylophosphatis</taxon>
    </lineage>
</organism>
<name>A0A9D7E4P7_9PROT</name>
<dbReference type="AlphaFoldDB" id="A0A9D7E4P7"/>
<reference evidence="2" key="1">
    <citation type="submission" date="2020-10" db="EMBL/GenBank/DDBJ databases">
        <title>Connecting structure to function with the recovery of over 1000 high-quality activated sludge metagenome-assembled genomes encoding full-length rRNA genes using long-read sequencing.</title>
        <authorList>
            <person name="Singleton C.M."/>
            <person name="Petriglieri F."/>
            <person name="Kristensen J.M."/>
            <person name="Kirkegaard R.H."/>
            <person name="Michaelsen T.Y."/>
            <person name="Andersen M.H."/>
            <person name="Karst S.M."/>
            <person name="Dueholm M.S."/>
            <person name="Nielsen P.H."/>
            <person name="Albertsen M."/>
        </authorList>
    </citation>
    <scope>NUCLEOTIDE SEQUENCE</scope>
    <source>
        <strain evidence="2">Bjer_18-Q3-R1-45_BAT3C.347</strain>
    </source>
</reference>
<evidence type="ECO:0000313" key="3">
    <source>
        <dbReference type="Proteomes" id="UP000807785"/>
    </source>
</evidence>
<proteinExistence type="predicted"/>
<accession>A0A9D7E4P7</accession>
<sequence length="123" mass="13054">MRFQRPILTLCGCLVANLAGAVDPDYYTPIKGYAAQMDREPIDVRNLGIYAVAARSKARRVEHDALSNVQTSIVNKDSVSAKAADGGGDINIASPQIEGGNRGNVTVIVENGAINGNITTIRK</sequence>
<evidence type="ECO:0000313" key="2">
    <source>
        <dbReference type="EMBL" id="MBK6973743.1"/>
    </source>
</evidence>
<feature type="signal peptide" evidence="1">
    <location>
        <begin position="1"/>
        <end position="21"/>
    </location>
</feature>
<keyword evidence="1" id="KW-0732">Signal</keyword>
<feature type="chain" id="PRO_5038995900" evidence="1">
    <location>
        <begin position="22"/>
        <end position="123"/>
    </location>
</feature>
<evidence type="ECO:0000256" key="1">
    <source>
        <dbReference type="SAM" id="SignalP"/>
    </source>
</evidence>
<dbReference type="Proteomes" id="UP000807785">
    <property type="component" value="Unassembled WGS sequence"/>
</dbReference>